<evidence type="ECO:0000313" key="8">
    <source>
        <dbReference type="EMBL" id="WOF16601.1"/>
    </source>
</evidence>
<protein>
    <submittedName>
        <fullName evidence="8">Cyclase family protein</fullName>
    </submittedName>
</protein>
<dbReference type="SUPFAM" id="SSF102198">
    <property type="entry name" value="Putative cyclase"/>
    <property type="match status" value="1"/>
</dbReference>
<keyword evidence="6" id="KW-0862">Zinc</keyword>
<evidence type="ECO:0000313" key="9">
    <source>
        <dbReference type="Proteomes" id="UP001301797"/>
    </source>
</evidence>
<gene>
    <name evidence="8" type="ORF">F1737_07790</name>
</gene>
<dbReference type="InterPro" id="IPR037175">
    <property type="entry name" value="KFase_sf"/>
</dbReference>
<dbReference type="KEGG" id="mefw:F1737_07790"/>
<dbReference type="Pfam" id="PF04199">
    <property type="entry name" value="Cyclase"/>
    <property type="match status" value="1"/>
</dbReference>
<dbReference type="PANTHER" id="PTHR31118">
    <property type="entry name" value="CYCLASE-LIKE PROTEIN 2"/>
    <property type="match status" value="1"/>
</dbReference>
<comment type="subunit">
    <text evidence="3">Homodimer.</text>
</comment>
<dbReference type="EMBL" id="CP043875">
    <property type="protein sequence ID" value="WOF16601.1"/>
    <property type="molecule type" value="Genomic_DNA"/>
</dbReference>
<dbReference type="InterPro" id="IPR007325">
    <property type="entry name" value="KFase/CYL"/>
</dbReference>
<dbReference type="AlphaFoldDB" id="A0AA97I461"/>
<comment type="cofactor">
    <cofactor evidence="1">
        <name>Zn(2+)</name>
        <dbReference type="ChEBI" id="CHEBI:29105"/>
    </cofactor>
</comment>
<evidence type="ECO:0000256" key="5">
    <source>
        <dbReference type="ARBA" id="ARBA00022801"/>
    </source>
</evidence>
<dbReference type="Proteomes" id="UP001301797">
    <property type="component" value="Chromosome"/>
</dbReference>
<keyword evidence="7" id="KW-0823">Tryptophan catabolism</keyword>
<evidence type="ECO:0000256" key="1">
    <source>
        <dbReference type="ARBA" id="ARBA00001947"/>
    </source>
</evidence>
<accession>A0AA97I461</accession>
<dbReference type="Gene3D" id="3.50.30.50">
    <property type="entry name" value="Putative cyclase"/>
    <property type="match status" value="1"/>
</dbReference>
<sequence>MSFYDITRELSKDTIIYPGDPRVSFTPENTNGCRVTKLELSTHSGTHIDAPYHYLNEGISVDKIPPDALIGETTVIDLTSLQGSIGRHDLYGLISGSKRILIKTQFSGTKKFEKNYSHLTPSAAEYLAESGVVCVGVDTPSAESFDGDGTVHKILLKNGIVIIELLDLSLVKTGRYNMYALPLRLKGLDGSPARVILSDI</sequence>
<evidence type="ECO:0000256" key="2">
    <source>
        <dbReference type="ARBA" id="ARBA00005023"/>
    </source>
</evidence>
<evidence type="ECO:0000256" key="3">
    <source>
        <dbReference type="ARBA" id="ARBA00011738"/>
    </source>
</evidence>
<dbReference type="RefSeq" id="WP_317136024.1">
    <property type="nucleotide sequence ID" value="NZ_CP043875.1"/>
</dbReference>
<name>A0AA97I461_9EURY</name>
<comment type="pathway">
    <text evidence="2">Amino-acid degradation.</text>
</comment>
<dbReference type="GO" id="GO:0046872">
    <property type="term" value="F:metal ion binding"/>
    <property type="evidence" value="ECO:0007669"/>
    <property type="project" value="UniProtKB-KW"/>
</dbReference>
<proteinExistence type="predicted"/>
<keyword evidence="5" id="KW-0378">Hydrolase</keyword>
<organism evidence="8 9">
    <name type="scientific">Methanochimaera problematica</name>
    <dbReference type="NCBI Taxonomy" id="2609417"/>
    <lineage>
        <taxon>Archaea</taxon>
        <taxon>Methanobacteriati</taxon>
        <taxon>Methanobacteriota</taxon>
        <taxon>Stenosarchaea group</taxon>
        <taxon>Methanomicrobia</taxon>
        <taxon>Methanomicrobiales</taxon>
        <taxon>Methanomicrobiaceae</taxon>
        <taxon>Methanochimaera</taxon>
    </lineage>
</organism>
<keyword evidence="4" id="KW-0479">Metal-binding</keyword>
<dbReference type="FunFam" id="3.50.30.50:FF:000001">
    <property type="entry name" value="Kynurenine formamidase"/>
    <property type="match status" value="1"/>
</dbReference>
<evidence type="ECO:0000256" key="4">
    <source>
        <dbReference type="ARBA" id="ARBA00022723"/>
    </source>
</evidence>
<evidence type="ECO:0000256" key="6">
    <source>
        <dbReference type="ARBA" id="ARBA00022833"/>
    </source>
</evidence>
<dbReference type="GeneID" id="85230061"/>
<dbReference type="GO" id="GO:0004061">
    <property type="term" value="F:arylformamidase activity"/>
    <property type="evidence" value="ECO:0007669"/>
    <property type="project" value="InterPro"/>
</dbReference>
<reference evidence="8 9" key="1">
    <citation type="submission" date="2019-09" db="EMBL/GenBank/DDBJ databases">
        <title>The complete genome of Methanoplanus sp. FWC-SCC4.</title>
        <authorList>
            <person name="Chen S.-C."/>
            <person name="Zhou Y.-Z."/>
            <person name="Lai M.-C."/>
        </authorList>
    </citation>
    <scope>NUCLEOTIDE SEQUENCE [LARGE SCALE GENOMIC DNA]</scope>
    <source>
        <strain evidence="8 9">FWC-SCC4</strain>
    </source>
</reference>
<keyword evidence="9" id="KW-1185">Reference proteome</keyword>
<dbReference type="GO" id="GO:0019441">
    <property type="term" value="P:L-tryptophan catabolic process to kynurenine"/>
    <property type="evidence" value="ECO:0007669"/>
    <property type="project" value="InterPro"/>
</dbReference>
<evidence type="ECO:0000256" key="7">
    <source>
        <dbReference type="ARBA" id="ARBA00023079"/>
    </source>
</evidence>
<dbReference type="PANTHER" id="PTHR31118:SF32">
    <property type="entry name" value="KYNURENINE FORMAMIDASE"/>
    <property type="match status" value="1"/>
</dbReference>